<dbReference type="SUPFAM" id="SSF55060">
    <property type="entry name" value="GHMP Kinase, C-terminal domain"/>
    <property type="match status" value="1"/>
</dbReference>
<dbReference type="InterPro" id="IPR020568">
    <property type="entry name" value="Ribosomal_Su5_D2-typ_SF"/>
</dbReference>
<evidence type="ECO:0000256" key="2">
    <source>
        <dbReference type="ARBA" id="ARBA00022741"/>
    </source>
</evidence>
<dbReference type="PANTHER" id="PTHR32463:SF0">
    <property type="entry name" value="L-FUCOSE KINASE"/>
    <property type="match status" value="1"/>
</dbReference>
<keyword evidence="1" id="KW-0808">Transferase</keyword>
<dbReference type="InterPro" id="IPR052203">
    <property type="entry name" value="GHMP_Kinase-Related"/>
</dbReference>
<dbReference type="InterPro" id="IPR001174">
    <property type="entry name" value="HddA/FKP"/>
</dbReference>
<dbReference type="OrthoDB" id="271303at2759"/>
<proteinExistence type="predicted"/>
<gene>
    <name evidence="6" type="ORF">PACLA_8A071246</name>
</gene>
<dbReference type="EMBL" id="CACRXK020000570">
    <property type="protein sequence ID" value="CAB3983062.1"/>
    <property type="molecule type" value="Genomic_DNA"/>
</dbReference>
<dbReference type="PRINTS" id="PR00960">
    <property type="entry name" value="LMBPPROTEIN"/>
</dbReference>
<comment type="caution">
    <text evidence="6">The sequence shown here is derived from an EMBL/GenBank/DDBJ whole genome shotgun (WGS) entry which is preliminary data.</text>
</comment>
<accession>A0A7D9DER4</accession>
<keyword evidence="2" id="KW-0547">Nucleotide-binding</keyword>
<evidence type="ECO:0000259" key="5">
    <source>
        <dbReference type="Pfam" id="PF00288"/>
    </source>
</evidence>
<protein>
    <submittedName>
        <fullName evidence="6">L-fucose kinase</fullName>
    </submittedName>
</protein>
<dbReference type="InterPro" id="IPR006204">
    <property type="entry name" value="GHMP_kinase_N_dom"/>
</dbReference>
<evidence type="ECO:0000256" key="1">
    <source>
        <dbReference type="ARBA" id="ARBA00022679"/>
    </source>
</evidence>
<dbReference type="GO" id="GO:0005524">
    <property type="term" value="F:ATP binding"/>
    <property type="evidence" value="ECO:0007669"/>
    <property type="project" value="UniProtKB-KW"/>
</dbReference>
<evidence type="ECO:0000256" key="4">
    <source>
        <dbReference type="ARBA" id="ARBA00022840"/>
    </source>
</evidence>
<feature type="domain" description="GHMP kinase N-terminal" evidence="5">
    <location>
        <begin position="118"/>
        <end position="192"/>
    </location>
</feature>
<reference evidence="6" key="1">
    <citation type="submission" date="2020-04" db="EMBL/GenBank/DDBJ databases">
        <authorList>
            <person name="Alioto T."/>
            <person name="Alioto T."/>
            <person name="Gomez Garrido J."/>
        </authorList>
    </citation>
    <scope>NUCLEOTIDE SEQUENCE</scope>
    <source>
        <strain evidence="6">A484AB</strain>
    </source>
</reference>
<dbReference type="GO" id="GO:0050201">
    <property type="term" value="F:fucokinase activity"/>
    <property type="evidence" value="ECO:0007669"/>
    <property type="project" value="TreeGrafter"/>
</dbReference>
<dbReference type="PANTHER" id="PTHR32463">
    <property type="entry name" value="L-FUCOSE KINASE"/>
    <property type="match status" value="1"/>
</dbReference>
<keyword evidence="7" id="KW-1185">Reference proteome</keyword>
<dbReference type="Proteomes" id="UP001152795">
    <property type="component" value="Unassembled WGS sequence"/>
</dbReference>
<name>A0A7D9DER4_PARCT</name>
<keyword evidence="4" id="KW-0067">ATP-binding</keyword>
<dbReference type="AlphaFoldDB" id="A0A7D9DER4"/>
<dbReference type="GO" id="GO:0042352">
    <property type="term" value="P:GDP-L-fucose salvage"/>
    <property type="evidence" value="ECO:0007669"/>
    <property type="project" value="TreeGrafter"/>
</dbReference>
<dbReference type="InterPro" id="IPR036554">
    <property type="entry name" value="GHMP_kinase_C_sf"/>
</dbReference>
<sequence length="377" mass="40859">MSNDDAVGWVTAEAPARIDLSGGWSDTPPITNEHGGVVTNVAVKVDGRKPIGAKIRKILELELVLVVCCKITNSQRTLRCTTLEDLKDYCNPAATGALLKTAFLCTKIVELSSSAKPLAEQLQLKHGCGFEIHAWSYLPHGSGMGTSSILAGVVCAAIWKITSRNYDNQELLHLVVELEQMLTTGGGWQDQVGGLIPGVKITTSPPGTAIKVFPKVLDVSGETLQKVTTNMALIYTGKTRLAKDLLQNVIKRWHAGTPEIVENVGNLTTNAESCADAWLQGDLEKMALCLNTYRIQKKIMAPDSEPEEISKIINSITPHVHGCCFAGAGGGGFLFVITKQPNIHKQLQEILQNLSKQNNLYKVHKIEVDTEGLTLTE</sequence>
<organism evidence="6 7">
    <name type="scientific">Paramuricea clavata</name>
    <name type="common">Red gorgonian</name>
    <name type="synonym">Violescent sea-whip</name>
    <dbReference type="NCBI Taxonomy" id="317549"/>
    <lineage>
        <taxon>Eukaryota</taxon>
        <taxon>Metazoa</taxon>
        <taxon>Cnidaria</taxon>
        <taxon>Anthozoa</taxon>
        <taxon>Octocorallia</taxon>
        <taxon>Malacalcyonacea</taxon>
        <taxon>Plexauridae</taxon>
        <taxon>Paramuricea</taxon>
    </lineage>
</organism>
<evidence type="ECO:0000313" key="7">
    <source>
        <dbReference type="Proteomes" id="UP001152795"/>
    </source>
</evidence>
<dbReference type="SUPFAM" id="SSF54211">
    <property type="entry name" value="Ribosomal protein S5 domain 2-like"/>
    <property type="match status" value="1"/>
</dbReference>
<dbReference type="Pfam" id="PF00288">
    <property type="entry name" value="GHMP_kinases_N"/>
    <property type="match status" value="1"/>
</dbReference>
<keyword evidence="3 6" id="KW-0418">Kinase</keyword>
<evidence type="ECO:0000256" key="3">
    <source>
        <dbReference type="ARBA" id="ARBA00022777"/>
    </source>
</evidence>
<evidence type="ECO:0000313" key="6">
    <source>
        <dbReference type="EMBL" id="CAB3983062.1"/>
    </source>
</evidence>
<dbReference type="Gene3D" id="3.30.230.120">
    <property type="match status" value="1"/>
</dbReference>